<comment type="caution">
    <text evidence="2">The sequence shown here is derived from an EMBL/GenBank/DDBJ whole genome shotgun (WGS) entry which is preliminary data.</text>
</comment>
<sequence length="119" mass="13676">MPKSSQEKQQKKPSDPRTNLDWHPHWPSADSTHNRPVHQVRNESEMKKDFTSVYLAIASDVNTTYSPLFSHDQPQLMAGLKRKGRQCGLSKSDVIWDVGLNRLLLHLEKFHTGQPEHPV</sequence>
<evidence type="ECO:0000313" key="3">
    <source>
        <dbReference type="Proteomes" id="UP001054837"/>
    </source>
</evidence>
<accession>A0AAV4WR62</accession>
<evidence type="ECO:0000256" key="1">
    <source>
        <dbReference type="SAM" id="MobiDB-lite"/>
    </source>
</evidence>
<dbReference type="EMBL" id="BPLQ01015004">
    <property type="protein sequence ID" value="GIY85067.1"/>
    <property type="molecule type" value="Genomic_DNA"/>
</dbReference>
<evidence type="ECO:0000313" key="2">
    <source>
        <dbReference type="EMBL" id="GIY85067.1"/>
    </source>
</evidence>
<organism evidence="2 3">
    <name type="scientific">Caerostris darwini</name>
    <dbReference type="NCBI Taxonomy" id="1538125"/>
    <lineage>
        <taxon>Eukaryota</taxon>
        <taxon>Metazoa</taxon>
        <taxon>Ecdysozoa</taxon>
        <taxon>Arthropoda</taxon>
        <taxon>Chelicerata</taxon>
        <taxon>Arachnida</taxon>
        <taxon>Araneae</taxon>
        <taxon>Araneomorphae</taxon>
        <taxon>Entelegynae</taxon>
        <taxon>Araneoidea</taxon>
        <taxon>Araneidae</taxon>
        <taxon>Caerostris</taxon>
    </lineage>
</organism>
<name>A0AAV4WR62_9ARAC</name>
<keyword evidence="3" id="KW-1185">Reference proteome</keyword>
<gene>
    <name evidence="2" type="ORF">CDAR_398151</name>
</gene>
<protein>
    <submittedName>
        <fullName evidence="2">Uncharacterized protein</fullName>
    </submittedName>
</protein>
<proteinExistence type="predicted"/>
<feature type="compositionally biased region" description="Basic and acidic residues" evidence="1">
    <location>
        <begin position="1"/>
        <end position="24"/>
    </location>
</feature>
<dbReference type="Proteomes" id="UP001054837">
    <property type="component" value="Unassembled WGS sequence"/>
</dbReference>
<reference evidence="2 3" key="1">
    <citation type="submission" date="2021-06" db="EMBL/GenBank/DDBJ databases">
        <title>Caerostris darwini draft genome.</title>
        <authorList>
            <person name="Kono N."/>
            <person name="Arakawa K."/>
        </authorList>
    </citation>
    <scope>NUCLEOTIDE SEQUENCE [LARGE SCALE GENOMIC DNA]</scope>
</reference>
<dbReference type="AlphaFoldDB" id="A0AAV4WR62"/>
<feature type="region of interest" description="Disordered" evidence="1">
    <location>
        <begin position="1"/>
        <end position="44"/>
    </location>
</feature>